<keyword evidence="1" id="KW-0812">Transmembrane</keyword>
<organism evidence="3 4">
    <name type="scientific">Curtobacterium pusillum</name>
    <dbReference type="NCBI Taxonomy" id="69373"/>
    <lineage>
        <taxon>Bacteria</taxon>
        <taxon>Bacillati</taxon>
        <taxon>Actinomycetota</taxon>
        <taxon>Actinomycetes</taxon>
        <taxon>Micrococcales</taxon>
        <taxon>Microbacteriaceae</taxon>
        <taxon>Curtobacterium</taxon>
    </lineage>
</organism>
<gene>
    <name evidence="3" type="ORF">FHW23_000839</name>
</gene>
<evidence type="ECO:0000256" key="1">
    <source>
        <dbReference type="SAM" id="Phobius"/>
    </source>
</evidence>
<feature type="transmembrane region" description="Helical" evidence="1">
    <location>
        <begin position="200"/>
        <end position="227"/>
    </location>
</feature>
<dbReference type="EMBL" id="JACGXP010000001">
    <property type="protein sequence ID" value="MBA8989607.1"/>
    <property type="molecule type" value="Genomic_DNA"/>
</dbReference>
<feature type="transmembrane region" description="Helical" evidence="1">
    <location>
        <begin position="73"/>
        <end position="96"/>
    </location>
</feature>
<evidence type="ECO:0000259" key="2">
    <source>
        <dbReference type="Pfam" id="PF06724"/>
    </source>
</evidence>
<keyword evidence="1" id="KW-1133">Transmembrane helix</keyword>
<feature type="domain" description="DUF1206" evidence="2">
    <location>
        <begin position="206"/>
        <end position="274"/>
    </location>
</feature>
<feature type="transmembrane region" description="Helical" evidence="1">
    <location>
        <begin position="247"/>
        <end position="270"/>
    </location>
</feature>
<dbReference type="Pfam" id="PF06724">
    <property type="entry name" value="DUF1206"/>
    <property type="match status" value="3"/>
</dbReference>
<feature type="transmembrane region" description="Helical" evidence="1">
    <location>
        <begin position="157"/>
        <end position="179"/>
    </location>
</feature>
<evidence type="ECO:0000313" key="3">
    <source>
        <dbReference type="EMBL" id="MBA8989607.1"/>
    </source>
</evidence>
<reference evidence="3 4" key="1">
    <citation type="submission" date="2020-07" db="EMBL/GenBank/DDBJ databases">
        <title>Above-ground endophytic microbial communities from plants in different locations in the United States.</title>
        <authorList>
            <person name="Frank C."/>
        </authorList>
    </citation>
    <scope>NUCLEOTIDE SEQUENCE [LARGE SCALE GENOMIC DNA]</scope>
    <source>
        <strain evidence="3 4">WPL5_2</strain>
    </source>
</reference>
<dbReference type="RefSeq" id="WP_182515259.1">
    <property type="nucleotide sequence ID" value="NZ_JACGXP010000001.1"/>
</dbReference>
<feature type="domain" description="DUF1206" evidence="2">
    <location>
        <begin position="31"/>
        <end position="100"/>
    </location>
</feature>
<evidence type="ECO:0000313" key="4">
    <source>
        <dbReference type="Proteomes" id="UP000590225"/>
    </source>
</evidence>
<proteinExistence type="predicted"/>
<dbReference type="InterPro" id="IPR009597">
    <property type="entry name" value="DUF1206"/>
</dbReference>
<accession>A0AAW3T5A2</accession>
<keyword evidence="1" id="KW-0472">Membrane</keyword>
<comment type="caution">
    <text evidence="3">The sequence shown here is derived from an EMBL/GenBank/DDBJ whole genome shotgun (WGS) entry which is preliminary data.</text>
</comment>
<protein>
    <recommendedName>
        <fullName evidence="2">DUF1206 domain-containing protein</fullName>
    </recommendedName>
</protein>
<feature type="domain" description="DUF1206" evidence="2">
    <location>
        <begin position="117"/>
        <end position="182"/>
    </location>
</feature>
<dbReference type="AlphaFoldDB" id="A0AAW3T5A2"/>
<feature type="transmembrane region" description="Helical" evidence="1">
    <location>
        <begin position="117"/>
        <end position="137"/>
    </location>
</feature>
<name>A0AAW3T5A2_9MICO</name>
<dbReference type="Proteomes" id="UP000590225">
    <property type="component" value="Unassembled WGS sequence"/>
</dbReference>
<feature type="transmembrane region" description="Helical" evidence="1">
    <location>
        <begin position="31"/>
        <end position="53"/>
    </location>
</feature>
<sequence>MSEQAEQAARKTGREAKRVADSRWFEVTARAGYVGSGVVHLLIGYLAILLGFGNGSSGSETDQSGALQQVASIPGGVVLLWLVAVGTAALMIRLAVEAVVGGRSDSARAWAGRLKNLGKAIVYGVIAYSAASYAVGAGKSSTGSTRSAAAKALATPGGVFVLLLAAGVAIAIGIGLVVIGCRRSYRKDLVRPPRDLDRVVTVLAVVGYVLKGLAVAIVGVLIAVAAFRSEPDQATGLDGAFDALRSMPGGVFVLVAIGIGFLAFGVFSFFRARYARL</sequence>